<dbReference type="Pfam" id="PF04892">
    <property type="entry name" value="VanZ"/>
    <property type="match status" value="1"/>
</dbReference>
<proteinExistence type="predicted"/>
<dbReference type="PANTHER" id="PTHR28008:SF1">
    <property type="entry name" value="DOMAIN PROTEIN, PUTATIVE (AFU_ORTHOLOGUE AFUA_3G10980)-RELATED"/>
    <property type="match status" value="1"/>
</dbReference>
<evidence type="ECO:0000259" key="2">
    <source>
        <dbReference type="Pfam" id="PF04892"/>
    </source>
</evidence>
<evidence type="ECO:0000313" key="3">
    <source>
        <dbReference type="EMBL" id="MFC4712865.1"/>
    </source>
</evidence>
<keyword evidence="1" id="KW-0472">Membrane</keyword>
<dbReference type="NCBIfam" id="NF037970">
    <property type="entry name" value="vanZ_1"/>
    <property type="match status" value="1"/>
</dbReference>
<dbReference type="RefSeq" id="WP_377278344.1">
    <property type="nucleotide sequence ID" value="NZ_JBHSGL010000005.1"/>
</dbReference>
<evidence type="ECO:0000313" key="4">
    <source>
        <dbReference type="Proteomes" id="UP001595932"/>
    </source>
</evidence>
<feature type="domain" description="VanZ-like" evidence="2">
    <location>
        <begin position="8"/>
        <end position="137"/>
    </location>
</feature>
<protein>
    <submittedName>
        <fullName evidence="3">VanZ family protein</fullName>
    </submittedName>
</protein>
<keyword evidence="1" id="KW-0812">Transmembrane</keyword>
<evidence type="ECO:0000256" key="1">
    <source>
        <dbReference type="SAM" id="Phobius"/>
    </source>
</evidence>
<dbReference type="EMBL" id="JBHSGL010000005">
    <property type="protein sequence ID" value="MFC4712865.1"/>
    <property type="molecule type" value="Genomic_DNA"/>
</dbReference>
<dbReference type="InterPro" id="IPR016747">
    <property type="entry name" value="Phosphotransbutyrylase"/>
</dbReference>
<sequence length="153" mass="17046">MKKLSWAWLWPIVWMALIFYLSHQPAGVSSGISSSLARHLFDVVAPIVPVEFETIHTLLRKNAHFLAYFVLSILLVRALRKSGVGLARAIIWAFVGSSLYAVTDEVHQLFIPGRSGELRDVLIDSAGAATGLFVYGIVSRMEWKQQKKASAHQ</sequence>
<comment type="caution">
    <text evidence="3">The sequence shown here is derived from an EMBL/GenBank/DDBJ whole genome shotgun (WGS) entry which is preliminary data.</text>
</comment>
<keyword evidence="1" id="KW-1133">Transmembrane helix</keyword>
<organism evidence="3 4">
    <name type="scientific">Planococcus dechangensis</name>
    <dbReference type="NCBI Taxonomy" id="1176255"/>
    <lineage>
        <taxon>Bacteria</taxon>
        <taxon>Bacillati</taxon>
        <taxon>Bacillota</taxon>
        <taxon>Bacilli</taxon>
        <taxon>Bacillales</taxon>
        <taxon>Caryophanaceae</taxon>
        <taxon>Planococcus</taxon>
    </lineage>
</organism>
<feature type="transmembrane region" description="Helical" evidence="1">
    <location>
        <begin position="86"/>
        <end position="102"/>
    </location>
</feature>
<feature type="transmembrane region" description="Helical" evidence="1">
    <location>
        <begin position="61"/>
        <end position="79"/>
    </location>
</feature>
<reference evidence="4" key="1">
    <citation type="journal article" date="2019" name="Int. J. Syst. Evol. Microbiol.">
        <title>The Global Catalogue of Microorganisms (GCM) 10K type strain sequencing project: providing services to taxonomists for standard genome sequencing and annotation.</title>
        <authorList>
            <consortium name="The Broad Institute Genomics Platform"/>
            <consortium name="The Broad Institute Genome Sequencing Center for Infectious Disease"/>
            <person name="Wu L."/>
            <person name="Ma J."/>
        </authorList>
    </citation>
    <scope>NUCLEOTIDE SEQUENCE [LARGE SCALE GENOMIC DNA]</scope>
    <source>
        <strain evidence="4">CGMCC 1.12151</strain>
    </source>
</reference>
<keyword evidence="4" id="KW-1185">Reference proteome</keyword>
<dbReference type="Proteomes" id="UP001595932">
    <property type="component" value="Unassembled WGS sequence"/>
</dbReference>
<dbReference type="InterPro" id="IPR006976">
    <property type="entry name" value="VanZ-like"/>
</dbReference>
<name>A0ABV9MDI4_9BACL</name>
<dbReference type="PANTHER" id="PTHR28008">
    <property type="entry name" value="DOMAIN PROTEIN, PUTATIVE (AFU_ORTHOLOGUE AFUA_3G10980)-RELATED"/>
    <property type="match status" value="1"/>
</dbReference>
<gene>
    <name evidence="3" type="ORF">ACFO5U_08345</name>
</gene>
<feature type="transmembrane region" description="Helical" evidence="1">
    <location>
        <begin position="122"/>
        <end position="138"/>
    </location>
</feature>
<dbReference type="PIRSF" id="PIRSF019083">
    <property type="entry name" value="UCP019083_VanZ"/>
    <property type="match status" value="1"/>
</dbReference>
<accession>A0ABV9MDI4</accession>